<accession>A0A5C2SFY1</accession>
<keyword evidence="2" id="KW-1185">Reference proteome</keyword>
<reference evidence="1" key="1">
    <citation type="journal article" date="2018" name="Genome Biol. Evol.">
        <title>Genomics and development of Lentinus tigrinus, a white-rot wood-decaying mushroom with dimorphic fruiting bodies.</title>
        <authorList>
            <person name="Wu B."/>
            <person name="Xu Z."/>
            <person name="Knudson A."/>
            <person name="Carlson A."/>
            <person name="Chen N."/>
            <person name="Kovaka S."/>
            <person name="LaButti K."/>
            <person name="Lipzen A."/>
            <person name="Pennachio C."/>
            <person name="Riley R."/>
            <person name="Schakwitz W."/>
            <person name="Umezawa K."/>
            <person name="Ohm R.A."/>
            <person name="Grigoriev I.V."/>
            <person name="Nagy L.G."/>
            <person name="Gibbons J."/>
            <person name="Hibbett D."/>
        </authorList>
    </citation>
    <scope>NUCLEOTIDE SEQUENCE [LARGE SCALE GENOMIC DNA]</scope>
    <source>
        <strain evidence="1">ALCF2SS1-6</strain>
    </source>
</reference>
<evidence type="ECO:0000313" key="2">
    <source>
        <dbReference type="Proteomes" id="UP000313359"/>
    </source>
</evidence>
<proteinExistence type="predicted"/>
<sequence>MPVRSRYVPSALCGVCTCAQAAHLLTTVLPARRARLRREAREDPGWLALMPACVHSGAEETAASGQTWEACIHGVRGEANYLLQRRRRSGVRLRLCLRLRAEGSRCYYDATTPPEEAGQVDRCGVR</sequence>
<protein>
    <submittedName>
        <fullName evidence="1">Uncharacterized protein</fullName>
    </submittedName>
</protein>
<dbReference type="EMBL" id="ML122258">
    <property type="protein sequence ID" value="RPD62541.1"/>
    <property type="molecule type" value="Genomic_DNA"/>
</dbReference>
<organism evidence="1 2">
    <name type="scientific">Lentinus tigrinus ALCF2SS1-6</name>
    <dbReference type="NCBI Taxonomy" id="1328759"/>
    <lineage>
        <taxon>Eukaryota</taxon>
        <taxon>Fungi</taxon>
        <taxon>Dikarya</taxon>
        <taxon>Basidiomycota</taxon>
        <taxon>Agaricomycotina</taxon>
        <taxon>Agaricomycetes</taxon>
        <taxon>Polyporales</taxon>
        <taxon>Polyporaceae</taxon>
        <taxon>Lentinus</taxon>
    </lineage>
</organism>
<dbReference type="Proteomes" id="UP000313359">
    <property type="component" value="Unassembled WGS sequence"/>
</dbReference>
<evidence type="ECO:0000313" key="1">
    <source>
        <dbReference type="EMBL" id="RPD62541.1"/>
    </source>
</evidence>
<dbReference type="AlphaFoldDB" id="A0A5C2SFY1"/>
<name>A0A5C2SFY1_9APHY</name>
<gene>
    <name evidence="1" type="ORF">L227DRAFT_429052</name>
</gene>